<organism evidence="2 5">
    <name type="scientific">Didymodactylos carnosus</name>
    <dbReference type="NCBI Taxonomy" id="1234261"/>
    <lineage>
        <taxon>Eukaryota</taxon>
        <taxon>Metazoa</taxon>
        <taxon>Spiralia</taxon>
        <taxon>Gnathifera</taxon>
        <taxon>Rotifera</taxon>
        <taxon>Eurotatoria</taxon>
        <taxon>Bdelloidea</taxon>
        <taxon>Philodinida</taxon>
        <taxon>Philodinidae</taxon>
        <taxon>Didymodactylos</taxon>
    </lineage>
</organism>
<dbReference type="InterPro" id="IPR053196">
    <property type="entry name" value="Lipoprotein_YbaY-like"/>
</dbReference>
<dbReference type="EMBL" id="CAJNOK010011021">
    <property type="protein sequence ID" value="CAF1130207.1"/>
    <property type="molecule type" value="Genomic_DNA"/>
</dbReference>
<dbReference type="AlphaFoldDB" id="A0A815ENH5"/>
<gene>
    <name evidence="2" type="ORF">GPM918_LOCUS29060</name>
    <name evidence="1" type="ORF">OVA965_LOCUS20614</name>
    <name evidence="4" type="ORF">SRO942_LOCUS29612</name>
    <name evidence="3" type="ORF">TMI583_LOCUS21039</name>
</gene>
<dbReference type="Proteomes" id="UP000681722">
    <property type="component" value="Unassembled WGS sequence"/>
</dbReference>
<dbReference type="EMBL" id="CAJOBA010021451">
    <property type="protein sequence ID" value="CAF3912380.1"/>
    <property type="molecule type" value="Genomic_DNA"/>
</dbReference>
<dbReference type="Pfam" id="PF09619">
    <property type="entry name" value="YscW"/>
    <property type="match status" value="1"/>
</dbReference>
<keyword evidence="5" id="KW-1185">Reference proteome</keyword>
<dbReference type="Proteomes" id="UP000663829">
    <property type="component" value="Unassembled WGS sequence"/>
</dbReference>
<accession>A0A815ENH5</accession>
<evidence type="ECO:0000313" key="5">
    <source>
        <dbReference type="Proteomes" id="UP000663829"/>
    </source>
</evidence>
<reference evidence="2" key="1">
    <citation type="submission" date="2021-02" db="EMBL/GenBank/DDBJ databases">
        <authorList>
            <person name="Nowell W R."/>
        </authorList>
    </citation>
    <scope>NUCLEOTIDE SEQUENCE</scope>
</reference>
<dbReference type="PANTHER" id="PTHR38013">
    <property type="entry name" value="GLYCOPROTEIN/POLYSACCHARIDE METABOLISM"/>
    <property type="match status" value="1"/>
</dbReference>
<comment type="caution">
    <text evidence="2">The sequence shown here is derived from an EMBL/GenBank/DDBJ whole genome shotgun (WGS) entry which is preliminary data.</text>
</comment>
<dbReference type="EMBL" id="CAJNOQ010013001">
    <property type="protein sequence ID" value="CAF1312364.1"/>
    <property type="molecule type" value="Genomic_DNA"/>
</dbReference>
<name>A0A815ENH5_9BILA</name>
<evidence type="ECO:0000313" key="1">
    <source>
        <dbReference type="EMBL" id="CAF1130207.1"/>
    </source>
</evidence>
<evidence type="ECO:0000313" key="4">
    <source>
        <dbReference type="EMBL" id="CAF4151172.1"/>
    </source>
</evidence>
<dbReference type="Proteomes" id="UP000682733">
    <property type="component" value="Unassembled WGS sequence"/>
</dbReference>
<evidence type="ECO:0000313" key="2">
    <source>
        <dbReference type="EMBL" id="CAF1312364.1"/>
    </source>
</evidence>
<dbReference type="PANTHER" id="PTHR38013:SF1">
    <property type="entry name" value="GLYCOPROTEIN_POLYSACCHARIDE METABOLISM"/>
    <property type="match status" value="1"/>
</dbReference>
<proteinExistence type="predicted"/>
<protein>
    <submittedName>
        <fullName evidence="2">Uncharacterized protein</fullName>
    </submittedName>
</protein>
<dbReference type="OrthoDB" id="10013825at2759"/>
<sequence>MAFWQPTLMTHPGSIYSQNNGSVIQGKVISNDLTRIFRGDEILSVSINDTSVADAPSRTLAKQVIQLHRGQQFPIRYTVIFNKSRMPMDLNRLVASGGITMSATIERSGQLLYINDTRISLKNNRRIPVIRVK</sequence>
<dbReference type="InterPro" id="IPR039366">
    <property type="entry name" value="Pilotin"/>
</dbReference>
<evidence type="ECO:0000313" key="3">
    <source>
        <dbReference type="EMBL" id="CAF3912380.1"/>
    </source>
</evidence>
<dbReference type="Proteomes" id="UP000677228">
    <property type="component" value="Unassembled WGS sequence"/>
</dbReference>
<dbReference type="EMBL" id="CAJOBC010043220">
    <property type="protein sequence ID" value="CAF4151172.1"/>
    <property type="molecule type" value="Genomic_DNA"/>
</dbReference>